<reference evidence="2 3" key="1">
    <citation type="journal article" date="2013" name="Int. J. Syst. Evol. Microbiol.">
        <title>Ilumatobacter nonamiense sp. nov. and Ilumatobacter coccineum sp. nov., isolated from seashore sand.</title>
        <authorList>
            <person name="Matsumoto A."/>
            <person name="Kasai H."/>
            <person name="Matsuo Y."/>
            <person name="Shizuri Y."/>
            <person name="Ichikawa N."/>
            <person name="Fujita N."/>
            <person name="Omura S."/>
            <person name="Takahashi Y."/>
        </authorList>
    </citation>
    <scope>NUCLEOTIDE SEQUENCE [LARGE SCALE GENOMIC DNA]</scope>
    <source>
        <strain evidence="3">NBRC 103263 / KCTC 29153 / YM16-304</strain>
    </source>
</reference>
<sequence length="378" mass="38580">MGISQRHVVALAGLALATALSWSSSTRLAALSGTITNGATATEVAVRIETPQPNGPVPARAEPVDTSNPDHVVGTGTPASCTSAAVVAAVAAGGVITFDCGPDPVVIEMDATAKVVNTSPIVVLDGGGLVTLSGQDTRRIFYMNTCDQAQTWTTPHCQNQDHPNLTVQNIGFTRGNSTGQETIDGGGGGGSGGAMYVRGGQVRVLNTTFTANRCDASGPDVGGASLRVLSQYEERPVIVANSTFGGSPDEANRCSNGAGISSIGVSWEIYNSRFSHNHATGDGANPARAGTPGGGNGGAIYLDGNRFTLDLVNTVVEDNTGNEGGSAVFFVSNNRTGELRITNSVLRRNTGDRFGTAGLPGIFFLGLGSPQITGSVIE</sequence>
<protein>
    <recommendedName>
        <fullName evidence="4">Right handed beta helix domain-containing protein</fullName>
    </recommendedName>
</protein>
<dbReference type="AlphaFoldDB" id="A0A6C7E2B8"/>
<evidence type="ECO:0000313" key="2">
    <source>
        <dbReference type="EMBL" id="BAN00990.1"/>
    </source>
</evidence>
<dbReference type="Proteomes" id="UP000011863">
    <property type="component" value="Chromosome"/>
</dbReference>
<feature type="signal peptide" evidence="1">
    <location>
        <begin position="1"/>
        <end position="29"/>
    </location>
</feature>
<dbReference type="InterPro" id="IPR011050">
    <property type="entry name" value="Pectin_lyase_fold/virulence"/>
</dbReference>
<dbReference type="EMBL" id="AP012057">
    <property type="protein sequence ID" value="BAN00990.1"/>
    <property type="molecule type" value="Genomic_DNA"/>
</dbReference>
<evidence type="ECO:0000256" key="1">
    <source>
        <dbReference type="SAM" id="SignalP"/>
    </source>
</evidence>
<keyword evidence="1" id="KW-0732">Signal</keyword>
<accession>A0A6C7E2B8</accession>
<dbReference type="RefSeq" id="WP_015440238.1">
    <property type="nucleotide sequence ID" value="NC_020520.1"/>
</dbReference>
<dbReference type="SUPFAM" id="SSF51126">
    <property type="entry name" value="Pectin lyase-like"/>
    <property type="match status" value="1"/>
</dbReference>
<evidence type="ECO:0000313" key="3">
    <source>
        <dbReference type="Proteomes" id="UP000011863"/>
    </source>
</evidence>
<dbReference type="KEGG" id="aym:YM304_06760"/>
<keyword evidence="3" id="KW-1185">Reference proteome</keyword>
<proteinExistence type="predicted"/>
<name>A0A6C7E2B8_ILUCY</name>
<organism evidence="2 3">
    <name type="scientific">Ilumatobacter coccineus (strain NBRC 103263 / KCTC 29153 / YM16-304)</name>
    <dbReference type="NCBI Taxonomy" id="1313172"/>
    <lineage>
        <taxon>Bacteria</taxon>
        <taxon>Bacillati</taxon>
        <taxon>Actinomycetota</taxon>
        <taxon>Acidimicrobiia</taxon>
        <taxon>Acidimicrobiales</taxon>
        <taxon>Ilumatobacteraceae</taxon>
        <taxon>Ilumatobacter</taxon>
    </lineage>
</organism>
<gene>
    <name evidence="2" type="ORF">YM304_06760</name>
</gene>
<feature type="chain" id="PRO_5025348988" description="Right handed beta helix domain-containing protein" evidence="1">
    <location>
        <begin position="30"/>
        <end position="378"/>
    </location>
</feature>
<evidence type="ECO:0008006" key="4">
    <source>
        <dbReference type="Google" id="ProtNLM"/>
    </source>
</evidence>